<dbReference type="NCBIfam" id="TIGR00756">
    <property type="entry name" value="PPR"/>
    <property type="match status" value="4"/>
</dbReference>
<sequence>MLFLGRCNQLLQVPLLQQLTIAATIGFRFYSSDLEFEIKKITKIINDHPFPDQPIHPKLAQIIPSTTISTSFVENVLGHLFASHSNGLKAFEFFKFSLQFSQFCPSSDAFEKTLHILTRMRNFNKAWELIEEIHKTHPSLLTLKSMSIMLSRIAKFQSFEETLEAFQKLEDKLSDHKQFGIDEFNLLLRAFCTQRQMKEAKSVFNKLYSRFSPTTKTMNILLLGFKESGDVTSVELFYHEMIRRGFKPNIVTYNIRIDSYCKRGRFLDGLKLVEEMEQANCLPTLKTLTTLIHGAGIAHNTTYAQQLFDEMPKRNLLPDSGVYNALMNAFIRSRDINSATKLMDEMEANNLLHDNITFHTMFSGLMKSTGIDGVLELYHKMISRNFVPKSETVVMLMKLFCKNHEVDDAMGFWRYLIDKGYCPHSHAVDVLVRSLCSHGRVEEAFECSLQILERGRHLSKTCFRVLERHLEMGNEDKLKKLNKMIKNLHTVIPPSKGHANGISSVI</sequence>
<evidence type="ECO:0008006" key="6">
    <source>
        <dbReference type="Google" id="ProtNLM"/>
    </source>
</evidence>
<dbReference type="PANTHER" id="PTHR47939:SF5">
    <property type="entry name" value="PENTACOTRIPEPTIDE-REPEAT REGION OF PRORP DOMAIN-CONTAINING PROTEIN"/>
    <property type="match status" value="1"/>
</dbReference>
<dbReference type="Proteomes" id="UP000235145">
    <property type="component" value="Unassembled WGS sequence"/>
</dbReference>
<proteinExistence type="inferred from homology"/>
<dbReference type="InterPro" id="IPR050667">
    <property type="entry name" value="PPR-containing_protein"/>
</dbReference>
<evidence type="ECO:0000256" key="1">
    <source>
        <dbReference type="ARBA" id="ARBA00007626"/>
    </source>
</evidence>
<feature type="repeat" description="PPR" evidence="3">
    <location>
        <begin position="354"/>
        <end position="388"/>
    </location>
</feature>
<feature type="repeat" description="PPR" evidence="3">
    <location>
        <begin position="214"/>
        <end position="248"/>
    </location>
</feature>
<accession>A0A9R1WVG4</accession>
<comment type="caution">
    <text evidence="4">The sequence shown here is derived from an EMBL/GenBank/DDBJ whole genome shotgun (WGS) entry which is preliminary data.</text>
</comment>
<feature type="repeat" description="PPR" evidence="3">
    <location>
        <begin position="249"/>
        <end position="283"/>
    </location>
</feature>
<dbReference type="AlphaFoldDB" id="A0A9R1WVG4"/>
<protein>
    <recommendedName>
        <fullName evidence="6">Pentacotripeptide-repeat region of PRORP domain-containing protein</fullName>
    </recommendedName>
</protein>
<feature type="repeat" description="PPR" evidence="3">
    <location>
        <begin position="319"/>
        <end position="353"/>
    </location>
</feature>
<organism evidence="4 5">
    <name type="scientific">Lactuca sativa</name>
    <name type="common">Garden lettuce</name>
    <dbReference type="NCBI Taxonomy" id="4236"/>
    <lineage>
        <taxon>Eukaryota</taxon>
        <taxon>Viridiplantae</taxon>
        <taxon>Streptophyta</taxon>
        <taxon>Embryophyta</taxon>
        <taxon>Tracheophyta</taxon>
        <taxon>Spermatophyta</taxon>
        <taxon>Magnoliopsida</taxon>
        <taxon>eudicotyledons</taxon>
        <taxon>Gunneridae</taxon>
        <taxon>Pentapetalae</taxon>
        <taxon>asterids</taxon>
        <taxon>campanulids</taxon>
        <taxon>Asterales</taxon>
        <taxon>Asteraceae</taxon>
        <taxon>Cichorioideae</taxon>
        <taxon>Cichorieae</taxon>
        <taxon>Lactucinae</taxon>
        <taxon>Lactuca</taxon>
    </lineage>
</organism>
<dbReference type="PROSITE" id="PS51375">
    <property type="entry name" value="PPR"/>
    <property type="match status" value="5"/>
</dbReference>
<comment type="similarity">
    <text evidence="1">Belongs to the PPR family. P subfamily.</text>
</comment>
<reference evidence="4 5" key="1">
    <citation type="journal article" date="2017" name="Nat. Commun.">
        <title>Genome assembly with in vitro proximity ligation data and whole-genome triplication in lettuce.</title>
        <authorList>
            <person name="Reyes-Chin-Wo S."/>
            <person name="Wang Z."/>
            <person name="Yang X."/>
            <person name="Kozik A."/>
            <person name="Arikit S."/>
            <person name="Song C."/>
            <person name="Xia L."/>
            <person name="Froenicke L."/>
            <person name="Lavelle D.O."/>
            <person name="Truco M.J."/>
            <person name="Xia R."/>
            <person name="Zhu S."/>
            <person name="Xu C."/>
            <person name="Xu H."/>
            <person name="Xu X."/>
            <person name="Cox K."/>
            <person name="Korf I."/>
            <person name="Meyers B.C."/>
            <person name="Michelmore R.W."/>
        </authorList>
    </citation>
    <scope>NUCLEOTIDE SEQUENCE [LARGE SCALE GENOMIC DNA]</scope>
    <source>
        <strain evidence="5">cv. Salinas</strain>
        <tissue evidence="4">Seedlings</tissue>
    </source>
</reference>
<name>A0A9R1WVG4_LACSA</name>
<dbReference type="Gene3D" id="1.25.40.10">
    <property type="entry name" value="Tetratricopeptide repeat domain"/>
    <property type="match status" value="2"/>
</dbReference>
<dbReference type="InterPro" id="IPR002885">
    <property type="entry name" value="PPR_rpt"/>
</dbReference>
<dbReference type="Pfam" id="PF01535">
    <property type="entry name" value="PPR"/>
    <property type="match status" value="4"/>
</dbReference>
<evidence type="ECO:0000256" key="2">
    <source>
        <dbReference type="ARBA" id="ARBA00022737"/>
    </source>
</evidence>
<gene>
    <name evidence="4" type="ORF">LSAT_V11C900491790</name>
</gene>
<dbReference type="OrthoDB" id="185373at2759"/>
<dbReference type="PANTHER" id="PTHR47939">
    <property type="entry name" value="MEMBRANE-ASSOCIATED SALT-INDUCIBLE PROTEIN-LIKE"/>
    <property type="match status" value="1"/>
</dbReference>
<evidence type="ECO:0000313" key="4">
    <source>
        <dbReference type="EMBL" id="KAJ0188019.1"/>
    </source>
</evidence>
<evidence type="ECO:0000256" key="3">
    <source>
        <dbReference type="PROSITE-ProRule" id="PRU00708"/>
    </source>
</evidence>
<dbReference type="InterPro" id="IPR011990">
    <property type="entry name" value="TPR-like_helical_dom_sf"/>
</dbReference>
<keyword evidence="5" id="KW-1185">Reference proteome</keyword>
<dbReference type="Pfam" id="PF13041">
    <property type="entry name" value="PPR_2"/>
    <property type="match status" value="2"/>
</dbReference>
<dbReference type="EMBL" id="NBSK02000009">
    <property type="protein sequence ID" value="KAJ0188019.1"/>
    <property type="molecule type" value="Genomic_DNA"/>
</dbReference>
<keyword evidence="2" id="KW-0677">Repeat</keyword>
<feature type="repeat" description="PPR" evidence="3">
    <location>
        <begin position="389"/>
        <end position="423"/>
    </location>
</feature>
<evidence type="ECO:0000313" key="5">
    <source>
        <dbReference type="Proteomes" id="UP000235145"/>
    </source>
</evidence>